<gene>
    <name evidence="1" type="ORF">IA74_021875</name>
</gene>
<protein>
    <submittedName>
        <fullName evidence="1">Uncharacterized protein</fullName>
    </submittedName>
</protein>
<dbReference type="EMBL" id="CP036553">
    <property type="protein sequence ID" value="QCQ39068.1"/>
    <property type="molecule type" value="Genomic_DNA"/>
</dbReference>
<name>A0AAP9A149_BACFG</name>
<reference evidence="1 2" key="1">
    <citation type="submission" date="2019-03" db="EMBL/GenBank/DDBJ databases">
        <title>Complete genome assembly of MDR B. fragilis.</title>
        <authorList>
            <person name="Sydenham T.V."/>
            <person name="Hasman H."/>
            <person name="Justesen U.S."/>
        </authorList>
    </citation>
    <scope>NUCLEOTIDE SEQUENCE [LARGE SCALE GENOMIC DNA]</scope>
    <source>
        <strain evidence="1 2">DCMOUH0067B</strain>
    </source>
</reference>
<organism evidence="1 2">
    <name type="scientific">Bacteroides fragilis</name>
    <dbReference type="NCBI Taxonomy" id="817"/>
    <lineage>
        <taxon>Bacteria</taxon>
        <taxon>Pseudomonadati</taxon>
        <taxon>Bacteroidota</taxon>
        <taxon>Bacteroidia</taxon>
        <taxon>Bacteroidales</taxon>
        <taxon>Bacteroidaceae</taxon>
        <taxon>Bacteroides</taxon>
    </lineage>
</organism>
<accession>A0AAP9A149</accession>
<dbReference type="Proteomes" id="UP000028294">
    <property type="component" value="Chromosome"/>
</dbReference>
<dbReference type="AlphaFoldDB" id="A0AAP9A149"/>
<sequence>MGYVYSDLHPKKTGQKALDSLARKLTSNPRTYLTKVSFVSWINCCLHVELFILAAKMCILAGKIYILAAKICILPAKIQFNCFF</sequence>
<evidence type="ECO:0000313" key="2">
    <source>
        <dbReference type="Proteomes" id="UP000028294"/>
    </source>
</evidence>
<evidence type="ECO:0000313" key="1">
    <source>
        <dbReference type="EMBL" id="QCQ39068.1"/>
    </source>
</evidence>
<proteinExistence type="predicted"/>